<dbReference type="PANTHER" id="PTHR37525:SF1">
    <property type="entry name" value="UPF0175 PROTEIN SSL1255"/>
    <property type="match status" value="1"/>
</dbReference>
<reference evidence="2 3" key="2">
    <citation type="submission" date="2019-10" db="EMBL/GenBank/DDBJ databases">
        <title>Thermopilla bonchosmolovskayae gen. nov., sp. nov., a moderately thermophilic Chloroflexi bacterium from a Chukotka hot spring (Arctic, Russia), representing a novel classis Thermopillaia, which include previously uncultivated lineage OLB14.</title>
        <authorList>
            <person name="Kochetkova T.V."/>
            <person name="Zayulina K.S."/>
            <person name="Zhigarkov V.S."/>
            <person name="Minaev N.V."/>
            <person name="Novikov A."/>
            <person name="Toshchakov S.V."/>
            <person name="Elcheninov A.G."/>
            <person name="Kublanov I.V."/>
        </authorList>
    </citation>
    <scope>NUCLEOTIDE SEQUENCE [LARGE SCALE GENOMIC DNA]</scope>
    <source>
        <strain evidence="2 3">3753O</strain>
    </source>
</reference>
<dbReference type="PANTHER" id="PTHR37525">
    <property type="entry name" value="UPF0175 PROTEIN SSL1255"/>
    <property type="match status" value="1"/>
</dbReference>
<dbReference type="InterPro" id="IPR005368">
    <property type="entry name" value="UPF0175"/>
</dbReference>
<evidence type="ECO:0000313" key="2">
    <source>
        <dbReference type="EMBL" id="QFG03695.1"/>
    </source>
</evidence>
<reference evidence="2 3" key="1">
    <citation type="submission" date="2019-08" db="EMBL/GenBank/DDBJ databases">
        <authorList>
            <person name="Toschakov S.V."/>
        </authorList>
    </citation>
    <scope>NUCLEOTIDE SEQUENCE [LARGE SCALE GENOMIC DNA]</scope>
    <source>
        <strain evidence="2 3">3753O</strain>
    </source>
</reference>
<proteinExistence type="inferred from homology"/>
<dbReference type="RefSeq" id="WP_158067646.1">
    <property type="nucleotide sequence ID" value="NZ_CP042829.1"/>
</dbReference>
<dbReference type="Pfam" id="PF03683">
    <property type="entry name" value="UPF0175"/>
    <property type="match status" value="1"/>
</dbReference>
<sequence>MSQIDITVPDAPFAPLRKAPHELAARMQHAAAIHWYQQGLLSMERAAEAAGRGRAEFLAELARRRVDVFSLDERDLARELQGA</sequence>
<comment type="similarity">
    <text evidence="1">Belongs to the UPF0175 family.</text>
</comment>
<evidence type="ECO:0000313" key="3">
    <source>
        <dbReference type="Proteomes" id="UP000326331"/>
    </source>
</evidence>
<dbReference type="Proteomes" id="UP000326331">
    <property type="component" value="Chromosome"/>
</dbReference>
<dbReference type="InterPro" id="IPR052264">
    <property type="entry name" value="UPF0175_domain"/>
</dbReference>
<dbReference type="EMBL" id="CP042829">
    <property type="protein sequence ID" value="QFG03695.1"/>
    <property type="molecule type" value="Genomic_DNA"/>
</dbReference>
<gene>
    <name evidence="2" type="ORF">Tbon_10435</name>
</gene>
<name>A0ABX6C339_9CHLR</name>
<organism evidence="2 3">
    <name type="scientific">Tepidiforma bonchosmolovskayae</name>
    <dbReference type="NCBI Taxonomy" id="2601677"/>
    <lineage>
        <taxon>Bacteria</taxon>
        <taxon>Bacillati</taxon>
        <taxon>Chloroflexota</taxon>
        <taxon>Tepidiformia</taxon>
        <taxon>Tepidiformales</taxon>
        <taxon>Tepidiformaceae</taxon>
        <taxon>Tepidiforma</taxon>
    </lineage>
</organism>
<evidence type="ECO:0000256" key="1">
    <source>
        <dbReference type="ARBA" id="ARBA00005651"/>
    </source>
</evidence>
<protein>
    <submittedName>
        <fullName evidence="2">UPF0175 family protein</fullName>
    </submittedName>
</protein>
<keyword evidence="3" id="KW-1185">Reference proteome</keyword>
<accession>A0ABX6C339</accession>